<dbReference type="OrthoDB" id="10191168at2759"/>
<organism evidence="1 2">
    <name type="scientific">Brachionus plicatilis</name>
    <name type="common">Marine rotifer</name>
    <name type="synonym">Brachionus muelleri</name>
    <dbReference type="NCBI Taxonomy" id="10195"/>
    <lineage>
        <taxon>Eukaryota</taxon>
        <taxon>Metazoa</taxon>
        <taxon>Spiralia</taxon>
        <taxon>Gnathifera</taxon>
        <taxon>Rotifera</taxon>
        <taxon>Eurotatoria</taxon>
        <taxon>Monogononta</taxon>
        <taxon>Pseudotrocha</taxon>
        <taxon>Ploima</taxon>
        <taxon>Brachionidae</taxon>
        <taxon>Brachionus</taxon>
    </lineage>
</organism>
<evidence type="ECO:0000313" key="2">
    <source>
        <dbReference type="Proteomes" id="UP000276133"/>
    </source>
</evidence>
<accession>A0A3M7T084</accession>
<name>A0A3M7T084_BRAPC</name>
<proteinExistence type="predicted"/>
<dbReference type="Proteomes" id="UP000276133">
    <property type="component" value="Unassembled WGS sequence"/>
</dbReference>
<gene>
    <name evidence="1" type="ORF">BpHYR1_047302</name>
</gene>
<dbReference type="AlphaFoldDB" id="A0A3M7T084"/>
<evidence type="ECO:0000313" key="1">
    <source>
        <dbReference type="EMBL" id="RNA41483.1"/>
    </source>
</evidence>
<protein>
    <submittedName>
        <fullName evidence="1">Uncharacterized protein</fullName>
    </submittedName>
</protein>
<comment type="caution">
    <text evidence="1">The sequence shown here is derived from an EMBL/GenBank/DDBJ whole genome shotgun (WGS) entry which is preliminary data.</text>
</comment>
<keyword evidence="2" id="KW-1185">Reference proteome</keyword>
<sequence length="266" mass="30515">MSEAVKASKMEEITIEAAIDAWTNVLNCSKKRGFTADSIKNFKKLRAGLVEILASANVTGETVEEWIDQLSKYTIESNSTELNTIANEAIKRFVIKNIGVNGEMRKLALMIEANANLVGKTGEDIEEEFVDPMEDGEEKEDVRVGKMVPKKSTKELDAETLYKFAILNRSIRIEKLRNETQNVRDWFERFELQTSRWEDEERHHEVVVKIMQNVLDQLISILLKNQLKEFFLNLVSLTDPIGQTSNNSITPAMLWLRDQTIKEETF</sequence>
<dbReference type="EMBL" id="REGN01000497">
    <property type="protein sequence ID" value="RNA41483.1"/>
    <property type="molecule type" value="Genomic_DNA"/>
</dbReference>
<reference evidence="1 2" key="1">
    <citation type="journal article" date="2018" name="Sci. Rep.">
        <title>Genomic signatures of local adaptation to the degree of environmental predictability in rotifers.</title>
        <authorList>
            <person name="Franch-Gras L."/>
            <person name="Hahn C."/>
            <person name="Garcia-Roger E.M."/>
            <person name="Carmona M.J."/>
            <person name="Serra M."/>
            <person name="Gomez A."/>
        </authorList>
    </citation>
    <scope>NUCLEOTIDE SEQUENCE [LARGE SCALE GENOMIC DNA]</scope>
    <source>
        <strain evidence="1">HYR1</strain>
    </source>
</reference>